<evidence type="ECO:0000313" key="3">
    <source>
        <dbReference type="EMBL" id="KII61596.1"/>
    </source>
</evidence>
<dbReference type="OrthoDB" id="432381at2759"/>
<reference evidence="3 4" key="1">
    <citation type="journal article" date="2014" name="Genome Biol. Evol.">
        <title>The genome of the myxosporean Thelohanellus kitauei shows adaptations to nutrient acquisition within its fish host.</title>
        <authorList>
            <person name="Yang Y."/>
            <person name="Xiong J."/>
            <person name="Zhou Z."/>
            <person name="Huo F."/>
            <person name="Miao W."/>
            <person name="Ran C."/>
            <person name="Liu Y."/>
            <person name="Zhang J."/>
            <person name="Feng J."/>
            <person name="Wang M."/>
            <person name="Wang M."/>
            <person name="Wang L."/>
            <person name="Yao B."/>
        </authorList>
    </citation>
    <scope>NUCLEOTIDE SEQUENCE [LARGE SCALE GENOMIC DNA]</scope>
    <source>
        <strain evidence="3">Wuqing</strain>
    </source>
</reference>
<dbReference type="OMA" id="NWRLKEF"/>
<sequence>MKIIIDTDIGIDDALSIAFLSAHKEAELLAITLVAGNAQMEIISPNVEKIMTFIGEKSIPIYNLIIGKLIETDEYFGPNALGEIELPKQEVSVKKDMSAVQALIHYSKLYPKQLHLVFIGPLTNLALAFLADNEFPSRLASITIMGTDRSEITLKNASEYAEFNAWCDPPAYGIFKECICKIDVPITIVDWGTCFNTRLPFSLEENIIKLNKEKSKKNKYIDFFDIFMDRTNKYIKKNYYENGILTSDLYAVVGLMHRGIFKTIKKVNMKSVVTSGERGGHVEYEEDPKGSIDLVYEIDTELMAEIVVDTLAAVDK</sequence>
<name>A0A0C2MIZ1_THEKT</name>
<dbReference type="Gene3D" id="3.90.245.10">
    <property type="entry name" value="Ribonucleoside hydrolase-like"/>
    <property type="match status" value="1"/>
</dbReference>
<proteinExistence type="inferred from homology"/>
<dbReference type="InterPro" id="IPR001910">
    <property type="entry name" value="Inosine/uridine_hydrolase_dom"/>
</dbReference>
<organism evidence="3 4">
    <name type="scientific">Thelohanellus kitauei</name>
    <name type="common">Myxosporean</name>
    <dbReference type="NCBI Taxonomy" id="669202"/>
    <lineage>
        <taxon>Eukaryota</taxon>
        <taxon>Metazoa</taxon>
        <taxon>Cnidaria</taxon>
        <taxon>Myxozoa</taxon>
        <taxon>Myxosporea</taxon>
        <taxon>Bivalvulida</taxon>
        <taxon>Platysporina</taxon>
        <taxon>Myxobolidae</taxon>
        <taxon>Thelohanellus</taxon>
    </lineage>
</organism>
<dbReference type="InterPro" id="IPR052775">
    <property type="entry name" value="IUN_hydrolase"/>
</dbReference>
<feature type="domain" description="Inosine/uridine-preferring nucleoside hydrolase" evidence="2">
    <location>
        <begin position="3"/>
        <end position="301"/>
    </location>
</feature>
<dbReference type="GO" id="GO:0016799">
    <property type="term" value="F:hydrolase activity, hydrolyzing N-glycosyl compounds"/>
    <property type="evidence" value="ECO:0007669"/>
    <property type="project" value="InterPro"/>
</dbReference>
<dbReference type="PANTHER" id="PTHR46190:SF1">
    <property type="entry name" value="SI:CH211-201H21.5"/>
    <property type="match status" value="1"/>
</dbReference>
<gene>
    <name evidence="3" type="ORF">RF11_07518</name>
</gene>
<comment type="similarity">
    <text evidence="1">Belongs to the IUNH family.</text>
</comment>
<dbReference type="PANTHER" id="PTHR46190">
    <property type="entry name" value="SI:CH211-201H21.5-RELATED"/>
    <property type="match status" value="1"/>
</dbReference>
<dbReference type="Proteomes" id="UP000031668">
    <property type="component" value="Unassembled WGS sequence"/>
</dbReference>
<evidence type="ECO:0000259" key="2">
    <source>
        <dbReference type="Pfam" id="PF01156"/>
    </source>
</evidence>
<dbReference type="EMBL" id="JWZT01005319">
    <property type="protein sequence ID" value="KII61596.1"/>
    <property type="molecule type" value="Genomic_DNA"/>
</dbReference>
<evidence type="ECO:0000313" key="4">
    <source>
        <dbReference type="Proteomes" id="UP000031668"/>
    </source>
</evidence>
<dbReference type="AlphaFoldDB" id="A0A0C2MIZ1"/>
<keyword evidence="4" id="KW-1185">Reference proteome</keyword>
<dbReference type="InterPro" id="IPR036452">
    <property type="entry name" value="Ribo_hydro-like"/>
</dbReference>
<evidence type="ECO:0000256" key="1">
    <source>
        <dbReference type="ARBA" id="ARBA00009176"/>
    </source>
</evidence>
<protein>
    <submittedName>
        <fullName evidence="3">Uridine nucleosidase 1</fullName>
    </submittedName>
</protein>
<dbReference type="Pfam" id="PF01156">
    <property type="entry name" value="IU_nuc_hydro"/>
    <property type="match status" value="1"/>
</dbReference>
<comment type="caution">
    <text evidence="3">The sequence shown here is derived from an EMBL/GenBank/DDBJ whole genome shotgun (WGS) entry which is preliminary data.</text>
</comment>
<dbReference type="SUPFAM" id="SSF53590">
    <property type="entry name" value="Nucleoside hydrolase"/>
    <property type="match status" value="1"/>
</dbReference>
<accession>A0A0C2MIZ1</accession>